<feature type="region of interest" description="Disordered" evidence="1">
    <location>
        <begin position="1"/>
        <end position="26"/>
    </location>
</feature>
<keyword evidence="3" id="KW-1185">Reference proteome</keyword>
<sequence>MSTTSIEKHDNEASRESTDNDPHCSSKCPNVVQVFPHFPSRRTRADDETTNSITSRSIAGEELFFQDLLGRINAVLYWPFRVPTRRFADCDSDSNPLQHQWSMDINEGANRLCFVLNQLPYMRLKFSKFKWSSHLLCRKIE</sequence>
<accession>A0A4Y2HSE7</accession>
<dbReference type="EMBL" id="BGPR01002136">
    <property type="protein sequence ID" value="GBM68346.1"/>
    <property type="molecule type" value="Genomic_DNA"/>
</dbReference>
<dbReference type="Proteomes" id="UP000499080">
    <property type="component" value="Unassembled WGS sequence"/>
</dbReference>
<evidence type="ECO:0000313" key="2">
    <source>
        <dbReference type="EMBL" id="GBM68346.1"/>
    </source>
</evidence>
<protein>
    <submittedName>
        <fullName evidence="2">Uncharacterized protein</fullName>
    </submittedName>
</protein>
<name>A0A4Y2HSE7_ARAVE</name>
<gene>
    <name evidence="2" type="ORF">AVEN_20701_1</name>
</gene>
<proteinExistence type="predicted"/>
<dbReference type="AlphaFoldDB" id="A0A4Y2HSE7"/>
<evidence type="ECO:0000313" key="3">
    <source>
        <dbReference type="Proteomes" id="UP000499080"/>
    </source>
</evidence>
<evidence type="ECO:0000256" key="1">
    <source>
        <dbReference type="SAM" id="MobiDB-lite"/>
    </source>
</evidence>
<comment type="caution">
    <text evidence="2">The sequence shown here is derived from an EMBL/GenBank/DDBJ whole genome shotgun (WGS) entry which is preliminary data.</text>
</comment>
<reference evidence="2 3" key="1">
    <citation type="journal article" date="2019" name="Sci. Rep.">
        <title>Orb-weaving spider Araneus ventricosus genome elucidates the spidroin gene catalogue.</title>
        <authorList>
            <person name="Kono N."/>
            <person name="Nakamura H."/>
            <person name="Ohtoshi R."/>
            <person name="Moran D.A.P."/>
            <person name="Shinohara A."/>
            <person name="Yoshida Y."/>
            <person name="Fujiwara M."/>
            <person name="Mori M."/>
            <person name="Tomita M."/>
            <person name="Arakawa K."/>
        </authorList>
    </citation>
    <scope>NUCLEOTIDE SEQUENCE [LARGE SCALE GENOMIC DNA]</scope>
</reference>
<feature type="compositionally biased region" description="Basic and acidic residues" evidence="1">
    <location>
        <begin position="1"/>
        <end position="24"/>
    </location>
</feature>
<organism evidence="2 3">
    <name type="scientific">Araneus ventricosus</name>
    <name type="common">Orbweaver spider</name>
    <name type="synonym">Epeira ventricosa</name>
    <dbReference type="NCBI Taxonomy" id="182803"/>
    <lineage>
        <taxon>Eukaryota</taxon>
        <taxon>Metazoa</taxon>
        <taxon>Ecdysozoa</taxon>
        <taxon>Arthropoda</taxon>
        <taxon>Chelicerata</taxon>
        <taxon>Arachnida</taxon>
        <taxon>Araneae</taxon>
        <taxon>Araneomorphae</taxon>
        <taxon>Entelegynae</taxon>
        <taxon>Araneoidea</taxon>
        <taxon>Araneidae</taxon>
        <taxon>Araneus</taxon>
    </lineage>
</organism>